<dbReference type="Pfam" id="PF23797">
    <property type="entry name" value="Beta-prop_ELP1_2nd"/>
    <property type="match status" value="1"/>
</dbReference>
<dbReference type="InterPro" id="IPR006849">
    <property type="entry name" value="Elp1"/>
</dbReference>
<dbReference type="SUPFAM" id="SSF69322">
    <property type="entry name" value="Tricorn protease domain 2"/>
    <property type="match status" value="1"/>
</dbReference>
<dbReference type="PANTHER" id="PTHR12747">
    <property type="entry name" value="ELONGATOR COMPLEX PROTEIN 1"/>
    <property type="match status" value="1"/>
</dbReference>
<comment type="similarity">
    <text evidence="3">Belongs to the ELP1/IKA1 family.</text>
</comment>
<evidence type="ECO:0000259" key="8">
    <source>
        <dbReference type="Pfam" id="PF04762"/>
    </source>
</evidence>
<evidence type="ECO:0000256" key="7">
    <source>
        <dbReference type="SAM" id="MobiDB-lite"/>
    </source>
</evidence>
<evidence type="ECO:0000259" key="9">
    <source>
        <dbReference type="Pfam" id="PF23797"/>
    </source>
</evidence>
<dbReference type="VEuPathDB" id="FungiDB:PSTT_07707"/>
<comment type="caution">
    <text evidence="13">The sequence shown here is derived from an EMBL/GenBank/DDBJ whole genome shotgun (WGS) entry which is preliminary data.</text>
</comment>
<dbReference type="InterPro" id="IPR015943">
    <property type="entry name" value="WD40/YVTN_repeat-like_dom_sf"/>
</dbReference>
<keyword evidence="14" id="KW-1185">Reference proteome</keyword>
<organism evidence="13 14">
    <name type="scientific">Puccinia striiformis</name>
    <dbReference type="NCBI Taxonomy" id="27350"/>
    <lineage>
        <taxon>Eukaryota</taxon>
        <taxon>Fungi</taxon>
        <taxon>Dikarya</taxon>
        <taxon>Basidiomycota</taxon>
        <taxon>Pucciniomycotina</taxon>
        <taxon>Pucciniomycetes</taxon>
        <taxon>Pucciniales</taxon>
        <taxon>Pucciniaceae</taxon>
        <taxon>Puccinia</taxon>
    </lineage>
</organism>
<evidence type="ECO:0000259" key="10">
    <source>
        <dbReference type="Pfam" id="PF23878"/>
    </source>
</evidence>
<gene>
    <name evidence="13" type="ORF">PSHT_02059</name>
</gene>
<feature type="compositionally biased region" description="Low complexity" evidence="7">
    <location>
        <begin position="1271"/>
        <end position="1289"/>
    </location>
</feature>
<evidence type="ECO:0000259" key="12">
    <source>
        <dbReference type="Pfam" id="PF23936"/>
    </source>
</evidence>
<dbReference type="InterPro" id="IPR056164">
    <property type="entry name" value="Beta-prop_ELP1_1st"/>
</dbReference>
<dbReference type="InterPro" id="IPR056165">
    <property type="entry name" value="Beta-prop_ELP1_2nd"/>
</dbReference>
<dbReference type="PANTHER" id="PTHR12747:SF0">
    <property type="entry name" value="ELONGATOR COMPLEX PROTEIN 1"/>
    <property type="match status" value="1"/>
</dbReference>
<feature type="domain" description="ELP1 alpha-solenoid" evidence="11">
    <location>
        <begin position="800"/>
        <end position="1005"/>
    </location>
</feature>
<dbReference type="PIRSF" id="PIRSF017233">
    <property type="entry name" value="IKAP"/>
    <property type="match status" value="1"/>
</dbReference>
<comment type="subcellular location">
    <subcellularLocation>
        <location evidence="1">Cytoplasm</location>
    </subcellularLocation>
</comment>
<keyword evidence="4" id="KW-0963">Cytoplasm</keyword>
<dbReference type="Proteomes" id="UP000238274">
    <property type="component" value="Unassembled WGS sequence"/>
</dbReference>
<reference evidence="13 14" key="1">
    <citation type="submission" date="2017-12" db="EMBL/GenBank/DDBJ databases">
        <title>Gene loss provides genomic basis for host adaptation in cereal stripe rust fungi.</title>
        <authorList>
            <person name="Xia C."/>
        </authorList>
    </citation>
    <scope>NUCLEOTIDE SEQUENCE [LARGE SCALE GENOMIC DNA]</scope>
    <source>
        <strain evidence="13 14">93TX-2</strain>
    </source>
</reference>
<evidence type="ECO:0000256" key="1">
    <source>
        <dbReference type="ARBA" id="ARBA00004496"/>
    </source>
</evidence>
<feature type="domain" description="ELP1 first N-terminal beta-propeller" evidence="8">
    <location>
        <begin position="59"/>
        <end position="392"/>
    </location>
</feature>
<feature type="region of interest" description="Disordered" evidence="7">
    <location>
        <begin position="1"/>
        <end position="20"/>
    </location>
</feature>
<protein>
    <recommendedName>
        <fullName evidence="6">Elongator complex protein 1</fullName>
    </recommendedName>
</protein>
<sequence length="1433" mass="159718">MKSLVHLSSSIVHSDTSHSSSTKLCLNPDDGVVYGAAYDPSLSVISVWSITFSTTNQHECRIFASLDLPSSTSHQDQPRSAPPPAIIDIKALPESAQLCLITSDGQISVCSIEDHCTAQFDNIGTFEDGIRSVSWSPDDELLVIVTYSDKLVILTKTFDVLCESQIEYGRFGDDQPISLGWGTKATQFHGSLGKSAAQAAQTPASLDDIQSPESSSDAYDISWRGDGAFFAITCPTRKSDENSTSRLVKVYSRAGALSSSSEAIPNSQLGDKIAWRPEGSIIASSVRDLQKDQLNILFFERNGLQRYGFDLNEIDSITSIWGLAWNSDSSILAVGIKKQGKSGASDQPDKSSYAVQLWTRNNYHWYLKHEVQSDLNDEPTIESSPSMMWHPELPLCLYLNLGGGFVEMRRFVWESLVDPKPKPHDTGSVAVIDGYQILLTPFRFQVVPPPMSTFQLSTKTFPAVTRPRIPAHVAFSPRSHLICALFPGGDVSCHLWQLSPTKAPRTPLPAPTEGVCFNLRHIFPESILCRQISIMELADDQWDKAVLVILFSELDRENKVRDGIHIQRIGTKASQPETLEISSEDKPCRLHAPAGEEWWKILTCGQDGCTYVQTNKGLLKKGFIPHLHPLNKKPQKLTNDCPARVTVTFEQEGPSIEWNIENSQFKLVEFCPFVQCIQPTSKPPRDFNPTYALGLTASGKLYLNEELVASDCSSYATDLDYLLYTTFSHQLKFIELSGLLLGDRASSDHFESAEQSQPARFSPSMVRAVERGSIIVTSVPSSMKVILQMPRGNLEAIHPRPMVLRSICLDFLKSGRWKEAFIQCRMHKIDFNLLVDFDRRGFLGDGVSEFVTQVDNNEYFGLFLSSLKPIDVTAELYPITKKWKSFDSKDSTNTIADDKKINTVCDLMVEQLMEKQVEWSYINSVLTAMVCKKPPDYKSALGLLTPLKAKFPEKVEDAVKYIIFLSDVNELYKFALSMYDLSLVILIAQHSQKDPKEYLPFLQSLRDLDLNMRKFKIDDHLGNYSSGLSHLSAVDDGQFDAVVRYTKLHALYSQALDLYSKDVEKTKILRSIQGEWLMEIGKPVEAGLAFTLAGEIDKAVEGYRQAEAWQEMFALIIQHPETFDLLENAKDMASRLSGSGRYMEAATIFLEFGNDVDHAISALCDSQAFSQAIRTALAKSRPALVNDVIVPAAEEFSQSFLEELDQLHEDLTKQVERLDELKLARETNPDLFFLTQKEGEEANDALEGVDAMTEATTIFRTDYSRYTQGVQKSGQSAMSSRSGRSSGKSSKMRKKEAKKKAAGKKGSIYEEEYLLNTLVKVCTQKLPTVQILGAMHDQFTRYRWQFASSVGTTDIFQPSFSGRISGGGAEDTEELEMFQADLAGQVQRSGTNEPEEDIEPALTPAGNQRPPLSASVVPRPVVSNSLTWKLTMI</sequence>
<dbReference type="Pfam" id="PF04762">
    <property type="entry name" value="Beta-prop_ELP1_1st"/>
    <property type="match status" value="1"/>
</dbReference>
<dbReference type="InterPro" id="IPR056169">
    <property type="entry name" value="HB_ELP1"/>
</dbReference>
<feature type="region of interest" description="Disordered" evidence="7">
    <location>
        <begin position="1387"/>
        <end position="1416"/>
    </location>
</feature>
<dbReference type="InterPro" id="IPR056167">
    <property type="entry name" value="A-sol_ELP1"/>
</dbReference>
<feature type="domain" description="ELP1 N-terminal second beta-propeller" evidence="9">
    <location>
        <begin position="431"/>
        <end position="776"/>
    </location>
</feature>
<evidence type="ECO:0000313" key="13">
    <source>
        <dbReference type="EMBL" id="POW21774.1"/>
    </source>
</evidence>
<evidence type="ECO:0000256" key="3">
    <source>
        <dbReference type="ARBA" id="ARBA00006086"/>
    </source>
</evidence>
<evidence type="ECO:0000256" key="2">
    <source>
        <dbReference type="ARBA" id="ARBA00005043"/>
    </source>
</evidence>
<dbReference type="Pfam" id="PF23936">
    <property type="entry name" value="HB_ELP1"/>
    <property type="match status" value="1"/>
</dbReference>
<feature type="domain" description="ELP1 TPR" evidence="10">
    <location>
        <begin position="1013"/>
        <end position="1174"/>
    </location>
</feature>
<dbReference type="UniPathway" id="UPA00988"/>
<reference evidence="14" key="3">
    <citation type="journal article" date="2018" name="Mol. Plant Microbe Interact.">
        <title>Genome sequence resources for the wheat stripe rust pathogen (Puccinia striiformis f. sp. tritici) and the barley stripe rust pathogen (Puccinia striiformis f. sp. hordei).</title>
        <authorList>
            <person name="Xia C."/>
            <person name="Wang M."/>
            <person name="Yin C."/>
            <person name="Cornejo O.E."/>
            <person name="Hulbert S.H."/>
            <person name="Chen X."/>
        </authorList>
    </citation>
    <scope>NUCLEOTIDE SEQUENCE [LARGE SCALE GENOMIC DNA]</scope>
    <source>
        <strain evidence="14">93TX-2</strain>
    </source>
</reference>
<feature type="compositionally biased region" description="Basic residues" evidence="7">
    <location>
        <begin position="1290"/>
        <end position="1301"/>
    </location>
</feature>
<dbReference type="OrthoDB" id="40048at2759"/>
<evidence type="ECO:0000256" key="6">
    <source>
        <dbReference type="ARBA" id="ARBA00029535"/>
    </source>
</evidence>
<dbReference type="VEuPathDB" id="FungiDB:PSHT_02059"/>
<dbReference type="Pfam" id="PF23925">
    <property type="entry name" value="A-sol_ELP1"/>
    <property type="match status" value="1"/>
</dbReference>
<evidence type="ECO:0000259" key="11">
    <source>
        <dbReference type="Pfam" id="PF23925"/>
    </source>
</evidence>
<evidence type="ECO:0000256" key="5">
    <source>
        <dbReference type="ARBA" id="ARBA00022694"/>
    </source>
</evidence>
<accession>A0A2S4WJ48</accession>
<dbReference type="EMBL" id="PKSM01000017">
    <property type="protein sequence ID" value="POW21774.1"/>
    <property type="molecule type" value="Genomic_DNA"/>
</dbReference>
<feature type="domain" description="ELP1 three-helical bundle" evidence="12">
    <location>
        <begin position="1188"/>
        <end position="1323"/>
    </location>
</feature>
<dbReference type="GO" id="GO:0005829">
    <property type="term" value="C:cytosol"/>
    <property type="evidence" value="ECO:0007669"/>
    <property type="project" value="TreeGrafter"/>
</dbReference>
<dbReference type="GO" id="GO:0000049">
    <property type="term" value="F:tRNA binding"/>
    <property type="evidence" value="ECO:0007669"/>
    <property type="project" value="TreeGrafter"/>
</dbReference>
<comment type="pathway">
    <text evidence="2">tRNA modification; 5-methoxycarbonylmethyl-2-thiouridine-tRNA biosynthesis.</text>
</comment>
<dbReference type="GO" id="GO:0002926">
    <property type="term" value="P:tRNA wobble base 5-methoxycarbonylmethyl-2-thiouridinylation"/>
    <property type="evidence" value="ECO:0007669"/>
    <property type="project" value="TreeGrafter"/>
</dbReference>
<dbReference type="GO" id="GO:0033588">
    <property type="term" value="C:elongator holoenzyme complex"/>
    <property type="evidence" value="ECO:0007669"/>
    <property type="project" value="InterPro"/>
</dbReference>
<proteinExistence type="inferred from homology"/>
<evidence type="ECO:0000313" key="14">
    <source>
        <dbReference type="Proteomes" id="UP000238274"/>
    </source>
</evidence>
<keyword evidence="5" id="KW-0819">tRNA processing</keyword>
<evidence type="ECO:0000256" key="4">
    <source>
        <dbReference type="ARBA" id="ARBA00022490"/>
    </source>
</evidence>
<dbReference type="Gene3D" id="2.130.10.10">
    <property type="entry name" value="YVTN repeat-like/Quinoprotein amine dehydrogenase"/>
    <property type="match status" value="1"/>
</dbReference>
<dbReference type="InterPro" id="IPR056166">
    <property type="entry name" value="TPR_ELP1"/>
</dbReference>
<feature type="region of interest" description="Disordered" evidence="7">
    <location>
        <begin position="1269"/>
        <end position="1301"/>
    </location>
</feature>
<name>A0A2S4WJ48_9BASI</name>
<dbReference type="Pfam" id="PF23878">
    <property type="entry name" value="TPR_ELP1"/>
    <property type="match status" value="1"/>
</dbReference>
<reference evidence="14" key="2">
    <citation type="journal article" date="2018" name="BMC Genomics">
        <title>Genomic insights into host adaptation between the wheat stripe rust pathogen (Puccinia striiformis f. sp. tritici) and the barley stripe rust pathogen (Puccinia striiformis f. sp. hordei).</title>
        <authorList>
            <person name="Xia C."/>
            <person name="Wang M."/>
            <person name="Yin C."/>
            <person name="Cornejo O.E."/>
            <person name="Hulbert S.H."/>
            <person name="Chen X."/>
        </authorList>
    </citation>
    <scope>NUCLEOTIDE SEQUENCE [LARGE SCALE GENOMIC DNA]</scope>
    <source>
        <strain evidence="14">93TX-2</strain>
    </source>
</reference>